<comment type="subcellular location">
    <subcellularLocation>
        <location evidence="1">Membrane</location>
    </subcellularLocation>
</comment>
<feature type="signal peptide" evidence="10">
    <location>
        <begin position="1"/>
        <end position="23"/>
    </location>
</feature>
<feature type="compositionally biased region" description="Low complexity" evidence="8">
    <location>
        <begin position="607"/>
        <end position="629"/>
    </location>
</feature>
<keyword evidence="6 9" id="KW-0472">Membrane</keyword>
<organism evidence="13 14">
    <name type="scientific">Planoprotostelium fungivorum</name>
    <dbReference type="NCBI Taxonomy" id="1890364"/>
    <lineage>
        <taxon>Eukaryota</taxon>
        <taxon>Amoebozoa</taxon>
        <taxon>Evosea</taxon>
        <taxon>Variosea</taxon>
        <taxon>Cavosteliida</taxon>
        <taxon>Cavosteliaceae</taxon>
        <taxon>Planoprotostelium</taxon>
    </lineage>
</organism>
<dbReference type="InterPro" id="IPR000203">
    <property type="entry name" value="GPS"/>
</dbReference>
<dbReference type="Pfam" id="PF01825">
    <property type="entry name" value="GPS"/>
    <property type="match status" value="1"/>
</dbReference>
<evidence type="ECO:0000256" key="6">
    <source>
        <dbReference type="ARBA" id="ARBA00023136"/>
    </source>
</evidence>
<feature type="compositionally biased region" description="Pro residues" evidence="8">
    <location>
        <begin position="643"/>
        <end position="662"/>
    </location>
</feature>
<keyword evidence="3" id="KW-0547">Nucleotide-binding</keyword>
<dbReference type="Pfam" id="PF07714">
    <property type="entry name" value="PK_Tyr_Ser-Thr"/>
    <property type="match status" value="1"/>
</dbReference>
<dbReference type="InterPro" id="IPR000719">
    <property type="entry name" value="Prot_kinase_dom"/>
</dbReference>
<dbReference type="PROSITE" id="PS50221">
    <property type="entry name" value="GAIN_B"/>
    <property type="match status" value="1"/>
</dbReference>
<evidence type="ECO:0000256" key="4">
    <source>
        <dbReference type="ARBA" id="ARBA00022840"/>
    </source>
</evidence>
<proteinExistence type="predicted"/>
<comment type="caution">
    <text evidence="13">The sequence shown here is derived from an EMBL/GenBank/DDBJ whole genome shotgun (WGS) entry which is preliminary data.</text>
</comment>
<feature type="compositionally biased region" description="Polar residues" evidence="8">
    <location>
        <begin position="332"/>
        <end position="518"/>
    </location>
</feature>
<feature type="chain" id="PRO_5015173516" evidence="10">
    <location>
        <begin position="24"/>
        <end position="1251"/>
    </location>
</feature>
<gene>
    <name evidence="13" type="ORF">PROFUN_11646</name>
</gene>
<evidence type="ECO:0000256" key="8">
    <source>
        <dbReference type="SAM" id="MobiDB-lite"/>
    </source>
</evidence>
<dbReference type="GO" id="GO:0005524">
    <property type="term" value="F:ATP binding"/>
    <property type="evidence" value="ECO:0007669"/>
    <property type="project" value="UniProtKB-KW"/>
</dbReference>
<evidence type="ECO:0000313" key="14">
    <source>
        <dbReference type="Proteomes" id="UP000241769"/>
    </source>
</evidence>
<feature type="compositionally biased region" description="Low complexity" evidence="8">
    <location>
        <begin position="307"/>
        <end position="325"/>
    </location>
</feature>
<keyword evidence="10" id="KW-0732">Signal</keyword>
<evidence type="ECO:0000256" key="9">
    <source>
        <dbReference type="SAM" id="Phobius"/>
    </source>
</evidence>
<evidence type="ECO:0000256" key="1">
    <source>
        <dbReference type="ARBA" id="ARBA00004370"/>
    </source>
</evidence>
<evidence type="ECO:0000259" key="11">
    <source>
        <dbReference type="PROSITE" id="PS50011"/>
    </source>
</evidence>
<evidence type="ECO:0000313" key="13">
    <source>
        <dbReference type="EMBL" id="PRP80687.1"/>
    </source>
</evidence>
<feature type="compositionally biased region" description="Low complexity" evidence="8">
    <location>
        <begin position="519"/>
        <end position="532"/>
    </location>
</feature>
<dbReference type="PROSITE" id="PS50011">
    <property type="entry name" value="PROTEIN_KINASE_DOM"/>
    <property type="match status" value="1"/>
</dbReference>
<dbReference type="Proteomes" id="UP000241769">
    <property type="component" value="Unassembled WGS sequence"/>
</dbReference>
<feature type="compositionally biased region" description="Polar residues" evidence="8">
    <location>
        <begin position="164"/>
        <end position="176"/>
    </location>
</feature>
<keyword evidence="14" id="KW-1185">Reference proteome</keyword>
<feature type="domain" description="GAIN-B" evidence="12">
    <location>
        <begin position="721"/>
        <end position="877"/>
    </location>
</feature>
<dbReference type="GO" id="GO:0016020">
    <property type="term" value="C:membrane"/>
    <property type="evidence" value="ECO:0007669"/>
    <property type="project" value="UniProtKB-SubCell"/>
</dbReference>
<feature type="compositionally biased region" description="Low complexity" evidence="8">
    <location>
        <begin position="552"/>
        <end position="563"/>
    </location>
</feature>
<accession>A0A2P6N9R1</accession>
<keyword evidence="2 9" id="KW-0812">Transmembrane</keyword>
<dbReference type="SMART" id="SM00303">
    <property type="entry name" value="GPS"/>
    <property type="match status" value="1"/>
</dbReference>
<dbReference type="Gene3D" id="1.10.510.10">
    <property type="entry name" value="Transferase(Phosphotransferase) domain 1"/>
    <property type="match status" value="1"/>
</dbReference>
<dbReference type="Gene3D" id="2.60.220.50">
    <property type="match status" value="1"/>
</dbReference>
<feature type="domain" description="Protein kinase" evidence="11">
    <location>
        <begin position="944"/>
        <end position="1193"/>
    </location>
</feature>
<dbReference type="SUPFAM" id="SSF56112">
    <property type="entry name" value="Protein kinase-like (PK-like)"/>
    <property type="match status" value="1"/>
</dbReference>
<dbReference type="EMBL" id="MDYQ01000141">
    <property type="protein sequence ID" value="PRP80687.1"/>
    <property type="molecule type" value="Genomic_DNA"/>
</dbReference>
<feature type="compositionally biased region" description="Polar residues" evidence="8">
    <location>
        <begin position="564"/>
        <end position="581"/>
    </location>
</feature>
<feature type="transmembrane region" description="Helical" evidence="9">
    <location>
        <begin position="895"/>
        <end position="917"/>
    </location>
</feature>
<dbReference type="InParanoid" id="A0A2P6N9R1"/>
<dbReference type="InterPro" id="IPR011009">
    <property type="entry name" value="Kinase-like_dom_sf"/>
</dbReference>
<dbReference type="InterPro" id="IPR050198">
    <property type="entry name" value="Non-receptor_tyrosine_kinases"/>
</dbReference>
<dbReference type="OrthoDB" id="19274at2759"/>
<keyword evidence="4" id="KW-0067">ATP-binding</keyword>
<reference evidence="13 14" key="1">
    <citation type="journal article" date="2018" name="Genome Biol. Evol.">
        <title>Multiple Roots of Fruiting Body Formation in Amoebozoa.</title>
        <authorList>
            <person name="Hillmann F."/>
            <person name="Forbes G."/>
            <person name="Novohradska S."/>
            <person name="Ferling I."/>
            <person name="Riege K."/>
            <person name="Groth M."/>
            <person name="Westermann M."/>
            <person name="Marz M."/>
            <person name="Spaller T."/>
            <person name="Winckler T."/>
            <person name="Schaap P."/>
            <person name="Glockner G."/>
        </authorList>
    </citation>
    <scope>NUCLEOTIDE SEQUENCE [LARGE SCALE GENOMIC DNA]</scope>
    <source>
        <strain evidence="13 14">Jena</strain>
    </source>
</reference>
<feature type="compositionally biased region" description="Low complexity" evidence="8">
    <location>
        <begin position="134"/>
        <end position="163"/>
    </location>
</feature>
<sequence>MTLRTRNVYAILCILSLFCMSFGQNDVSKKMQRVVISSKTVDTDVLAIVFGDIVCEPVRYRSMGNERWEVFCELPHDSLLDSAEILAFDLLSGEVMKVHSSSTIIQDDHVQRRGPGGILDHLPLPFQQDTSPHGAPSQGASQQGAGQQQNPPQNAPGQQQSSSHNAPGQQGPSQNAPGQQQSTGQGPSQNAPGQQQNSPQNAPGQQHGPSQNAPGQQQGPSHNAPGQQGPSQNAPAQQGPSQYAPGQQQSPSQNAPGQQGPSQNAPGQQGPSQNAPGQQQGPSQNAPGQQGPSQNAPGQQQGPSQNAPGASPSSVSPAQQSPSSQKGPEPSPSTQNGPGQPETQNGPAQPTPTTQNGPAQPTPTSQNGPAQPATQNGPGQQTPTSLNGPAQPMTQNGPGQPAPTSQKGPAQPTPTSQNGPAQPTSTSQNGPAQQTPTSQNGPAQQTPTSQKGPAQPTSTTQNGPAQPTPTSQNGPAQPTPTSQNGPAQPTPTSQNGPAQPTPTSQNGPAQPTPTSQNGPAQPATPSGPGSSQSPPPPTSQNGPSPAPQNATSGPNSPSSSPSSVQMAPTVTQNGTQSSNKTRPIAPNSKDGPLKPEDQPVSPPSPPSTTTTSTTKSQMTKSSTQASTTAPPGPPGPNGSDLGPIPPATPVNRPTPPPPPPASGPVVDQAIQTLNNDSSVIGPVQAANLLDTIVVGQNLTSVQVFSVVSQVVTKLLDSSNGQTVSMSSYALQLSSDPISTTETENTLSLSDQTQASVPFSVRRDATGGVPYAVVLMSFSQDDLLSDGRRMSLVTGLSLLDVNGTELVVQNTTEEIRIDIPLTYLPPDGYSLQCQWWDESSSNWSPEGCRTVHQPNLTVSCLCNHLTNFSVGTVPIHSVPLSQISSNDSGLSSGSKAAIAVSVSLACTLIISIAAFTVYRRVKMSSEDKGEFKLVEEEEVVPLKEVTIVAEISKSGTAAVYKGLWKETTSVVLKNNVGNSEVLSLQRERNALKKLHHPNIVMYYGRWRDEASVMHLMMEHIEGFNLRHLMADRSVDRTTYFDIMSQLCNVYSYLQSCAVVQAQLTPDNIMLCPTSDKYFHVKLVDFSIARAPGQREAHSANQANIKYSAPEVLNERKYSAKSEIWSFGVILWEICHQGQRLYGPATDEEVIERVCRGYKLKQSASLPQEMKQITQRCFEPKPEDRPEWIDLQILFPRIYVSPSSCDLITCTSDMQKVYTKKTTPSHSRSHLIAEGYTATPGNVDVQHAYRLSE</sequence>
<evidence type="ECO:0000259" key="12">
    <source>
        <dbReference type="PROSITE" id="PS50221"/>
    </source>
</evidence>
<name>A0A2P6N9R1_9EUKA</name>
<dbReference type="InterPro" id="IPR046338">
    <property type="entry name" value="GAIN_dom_sf"/>
</dbReference>
<evidence type="ECO:0000256" key="10">
    <source>
        <dbReference type="SAM" id="SignalP"/>
    </source>
</evidence>
<dbReference type="GO" id="GO:0004672">
    <property type="term" value="F:protein kinase activity"/>
    <property type="evidence" value="ECO:0007669"/>
    <property type="project" value="InterPro"/>
</dbReference>
<evidence type="ECO:0000256" key="2">
    <source>
        <dbReference type="ARBA" id="ARBA00022692"/>
    </source>
</evidence>
<evidence type="ECO:0000256" key="7">
    <source>
        <dbReference type="ARBA" id="ARBA00023157"/>
    </source>
</evidence>
<dbReference type="AlphaFoldDB" id="A0A2P6N9R1"/>
<dbReference type="InterPro" id="IPR001245">
    <property type="entry name" value="Ser-Thr/Tyr_kinase_cat_dom"/>
</dbReference>
<keyword evidence="7" id="KW-1015">Disulfide bond</keyword>
<dbReference type="PANTHER" id="PTHR24418">
    <property type="entry name" value="TYROSINE-PROTEIN KINASE"/>
    <property type="match status" value="1"/>
</dbReference>
<evidence type="ECO:0000256" key="5">
    <source>
        <dbReference type="ARBA" id="ARBA00022989"/>
    </source>
</evidence>
<feature type="compositionally biased region" description="Polar residues" evidence="8">
    <location>
        <begin position="190"/>
        <end position="306"/>
    </location>
</feature>
<evidence type="ECO:0000256" key="3">
    <source>
        <dbReference type="ARBA" id="ARBA00022741"/>
    </source>
</evidence>
<dbReference type="InterPro" id="IPR057244">
    <property type="entry name" value="GAIN_B"/>
</dbReference>
<feature type="compositionally biased region" description="Low complexity" evidence="8">
    <location>
        <begin position="177"/>
        <end position="189"/>
    </location>
</feature>
<keyword evidence="5 9" id="KW-1133">Transmembrane helix</keyword>
<protein>
    <submittedName>
        <fullName evidence="13">Uncharacterized protein</fullName>
    </submittedName>
</protein>
<feature type="region of interest" description="Disordered" evidence="8">
    <location>
        <begin position="106"/>
        <end position="666"/>
    </location>
</feature>